<feature type="compositionally biased region" description="Basic and acidic residues" evidence="6">
    <location>
        <begin position="221"/>
        <end position="230"/>
    </location>
</feature>
<feature type="transmembrane region" description="Helical" evidence="7">
    <location>
        <begin position="120"/>
        <end position="140"/>
    </location>
</feature>
<protein>
    <recommendedName>
        <fullName evidence="8">Copper resistance protein D domain-containing protein</fullName>
    </recommendedName>
</protein>
<evidence type="ECO:0000256" key="3">
    <source>
        <dbReference type="ARBA" id="ARBA00022692"/>
    </source>
</evidence>
<keyword evidence="3 7" id="KW-0812">Transmembrane</keyword>
<evidence type="ECO:0000256" key="5">
    <source>
        <dbReference type="ARBA" id="ARBA00023136"/>
    </source>
</evidence>
<reference evidence="9 10" key="1">
    <citation type="submission" date="2017-11" db="EMBL/GenBank/DDBJ databases">
        <authorList>
            <person name="Han C.G."/>
        </authorList>
    </citation>
    <scope>NUCLEOTIDE SEQUENCE [LARGE SCALE GENOMIC DNA]</scope>
    <source>
        <strain evidence="9 10">HCNT1</strain>
    </source>
</reference>
<comment type="caution">
    <text evidence="9">The sequence shown here is derived from an EMBL/GenBank/DDBJ whole genome shotgun (WGS) entry which is preliminary data.</text>
</comment>
<name>A0A2N0DHE9_RHISU</name>
<dbReference type="InterPro" id="IPR008457">
    <property type="entry name" value="Cu-R_CopD_dom"/>
</dbReference>
<evidence type="ECO:0000259" key="8">
    <source>
        <dbReference type="Pfam" id="PF05425"/>
    </source>
</evidence>
<sequence>MAGAYGDLHSQRLIDVLGWQPARLAETLPGRALQGRRRPTRLFTPHPASAYCPHRLSAVVISLQVPKLSSLWTSSYGLILTIKLVFVITLLALACFNRFWLTAPVIRGDEHARLTLRRSVSAEVVIVVAIFAAVAGWRFAETPRAALASQLARLNAHLHSSSAMAQLEIAIQSAGTGSASISVTDQGHRVMVVKEVALRLSNPEQGIEPLKFKATPAPDRGQSRSRDGHQ</sequence>
<dbReference type="InterPro" id="IPR032694">
    <property type="entry name" value="CopC/D"/>
</dbReference>
<evidence type="ECO:0000256" key="1">
    <source>
        <dbReference type="ARBA" id="ARBA00004651"/>
    </source>
</evidence>
<dbReference type="Proteomes" id="UP000232164">
    <property type="component" value="Unassembled WGS sequence"/>
</dbReference>
<feature type="region of interest" description="Disordered" evidence="6">
    <location>
        <begin position="207"/>
        <end position="230"/>
    </location>
</feature>
<comment type="subcellular location">
    <subcellularLocation>
        <location evidence="1">Cell membrane</location>
        <topology evidence="1">Multi-pass membrane protein</topology>
    </subcellularLocation>
</comment>
<dbReference type="STRING" id="1041146.GCA_000427985_06362"/>
<evidence type="ECO:0000256" key="7">
    <source>
        <dbReference type="SAM" id="Phobius"/>
    </source>
</evidence>
<organism evidence="9 10">
    <name type="scientific">Rhizobium sullae</name>
    <name type="common">Rhizobium hedysari</name>
    <dbReference type="NCBI Taxonomy" id="50338"/>
    <lineage>
        <taxon>Bacteria</taxon>
        <taxon>Pseudomonadati</taxon>
        <taxon>Pseudomonadota</taxon>
        <taxon>Alphaproteobacteria</taxon>
        <taxon>Hyphomicrobiales</taxon>
        <taxon>Rhizobiaceae</taxon>
        <taxon>Rhizobium/Agrobacterium group</taxon>
        <taxon>Rhizobium</taxon>
    </lineage>
</organism>
<accession>A0A2N0DHE9</accession>
<evidence type="ECO:0000256" key="6">
    <source>
        <dbReference type="SAM" id="MobiDB-lite"/>
    </source>
</evidence>
<keyword evidence="5 7" id="KW-0472">Membrane</keyword>
<dbReference type="GO" id="GO:0006825">
    <property type="term" value="P:copper ion transport"/>
    <property type="evidence" value="ECO:0007669"/>
    <property type="project" value="InterPro"/>
</dbReference>
<evidence type="ECO:0000256" key="2">
    <source>
        <dbReference type="ARBA" id="ARBA00022475"/>
    </source>
</evidence>
<feature type="transmembrane region" description="Helical" evidence="7">
    <location>
        <begin position="76"/>
        <end position="100"/>
    </location>
</feature>
<proteinExistence type="predicted"/>
<evidence type="ECO:0000313" key="10">
    <source>
        <dbReference type="Proteomes" id="UP000232164"/>
    </source>
</evidence>
<feature type="domain" description="Copper resistance protein D" evidence="8">
    <location>
        <begin position="62"/>
        <end position="137"/>
    </location>
</feature>
<evidence type="ECO:0000313" key="9">
    <source>
        <dbReference type="EMBL" id="PKA45548.1"/>
    </source>
</evidence>
<dbReference type="GO" id="GO:0005886">
    <property type="term" value="C:plasma membrane"/>
    <property type="evidence" value="ECO:0007669"/>
    <property type="project" value="UniProtKB-SubCell"/>
</dbReference>
<keyword evidence="2" id="KW-1003">Cell membrane</keyword>
<dbReference type="PANTHER" id="PTHR34820">
    <property type="entry name" value="INNER MEMBRANE PROTEIN YEBZ"/>
    <property type="match status" value="1"/>
</dbReference>
<dbReference type="EMBL" id="PIQN01000001">
    <property type="protein sequence ID" value="PKA45548.1"/>
    <property type="molecule type" value="Genomic_DNA"/>
</dbReference>
<keyword evidence="4 7" id="KW-1133">Transmembrane helix</keyword>
<reference evidence="9 10" key="2">
    <citation type="submission" date="2017-12" db="EMBL/GenBank/DDBJ databases">
        <title>Genome sequence of Rhizobium sullae HCNT1 isolated from Sulla coronaria nodules and featuring peculiar denitrification phenotypes.</title>
        <authorList>
            <person name="De Diego-Diaz B."/>
            <person name="Treu L."/>
            <person name="Campanaro S."/>
            <person name="Da Silva Duarte V."/>
            <person name="Basaglia M."/>
            <person name="Favaro L."/>
            <person name="Casella S."/>
            <person name="Squartini A."/>
        </authorList>
    </citation>
    <scope>NUCLEOTIDE SEQUENCE [LARGE SCALE GENOMIC DNA]</scope>
    <source>
        <strain evidence="9 10">HCNT1</strain>
    </source>
</reference>
<dbReference type="Pfam" id="PF05425">
    <property type="entry name" value="CopD"/>
    <property type="match status" value="1"/>
</dbReference>
<gene>
    <name evidence="9" type="ORF">CWR43_00490</name>
</gene>
<evidence type="ECO:0000256" key="4">
    <source>
        <dbReference type="ARBA" id="ARBA00022989"/>
    </source>
</evidence>
<dbReference type="PANTHER" id="PTHR34820:SF4">
    <property type="entry name" value="INNER MEMBRANE PROTEIN YEBZ"/>
    <property type="match status" value="1"/>
</dbReference>
<dbReference type="AlphaFoldDB" id="A0A2N0DHE9"/>